<accession>A0A1X7KJT3</accession>
<dbReference type="AlphaFoldDB" id="A0A1X7KJT3"/>
<dbReference type="InterPro" id="IPR026395">
    <property type="entry name" value="CshA_fibril"/>
</dbReference>
<dbReference type="NCBIfam" id="TIGR01451">
    <property type="entry name" value="B_ant_repeat"/>
    <property type="match status" value="2"/>
</dbReference>
<feature type="region of interest" description="Disordered" evidence="1">
    <location>
        <begin position="673"/>
        <end position="700"/>
    </location>
</feature>
<dbReference type="Pfam" id="PF19076">
    <property type="entry name" value="CshA_repeat"/>
    <property type="match status" value="1"/>
</dbReference>
<proteinExistence type="predicted"/>
<organism evidence="4 5">
    <name type="scientific">Sphingobacterium psychroaquaticum</name>
    <dbReference type="NCBI Taxonomy" id="561061"/>
    <lineage>
        <taxon>Bacteria</taxon>
        <taxon>Pseudomonadati</taxon>
        <taxon>Bacteroidota</taxon>
        <taxon>Sphingobacteriia</taxon>
        <taxon>Sphingobacteriales</taxon>
        <taxon>Sphingobacteriaceae</taxon>
        <taxon>Sphingobacterium</taxon>
    </lineage>
</organism>
<feature type="non-terminal residue" evidence="4">
    <location>
        <position position="779"/>
    </location>
</feature>
<keyword evidence="5" id="KW-1185">Reference proteome</keyword>
<sequence length="779" mass="82021">MFTIRDIQKTTVKPRFRQWLTSLAFLGSMLLGLAVQGQGTGSPATLRQGVLFHETFGTGTVRYKSPYTVTGANSFNFAHPDAPNVGNQSYSEAKAIENNFYAVVAPRAINSSVAADYNGPSWGQIWGKLLDMNDATGGTNGAAMIVNAGTTANSFYKRGVSLKSGRYYKVSYRIHVQNGPVNVKTVIYAKGKNTPLASIAADKPNGTAKGTWELVENQFFLLPDGCSATEFEVSLENNKLEPAGNDFAVDEIILTELGVGTVPPTYETIACRASEPVASNDNGVGTVTNGRIQAVTLSVLNNDKLGDNSAATSSNVTITVDVPANGIKNQWANEITVAGEGVWTWNTNSVTFTPANGFNGNPSPITYTIKENSSGAISNHATVTVTYPGLPIVADDIKAMTAGQPVNVSILGNDKLANGSVPSAANVTVKLYNTFGTAVNGNEIVVAGEGKWTYIASTGILTFAPASGFTGNPTPISYEIVEGNVSSNKAKVILTTGGEECSPTGATSVDLTTLITSTIPNGVEVVWYSSPDRAPGTKVGDPKNVTVSGTYWAFFRDIANDCYNTDVSDAKVDVTILPMCPPEIKLEKHGTYVDTDGNGKVNVGDKITYVFTVRNTGKVKLTNVTVTDPRVTVTGGPLAELLPGAVDNTTFKATYTITQTDINNRGVYNLATVTGTDPKGDPVTETSTDPNPLDPNDPNHPGVDPGCPTCTITVLPKDPSMSLEKDGTYVDANGDSKVNVGDKITYTFKVTNTGNVTLTNVTITDDNATVVGGPIATLA</sequence>
<dbReference type="InterPro" id="IPR055354">
    <property type="entry name" value="DUF7507"/>
</dbReference>
<feature type="domain" description="CshA" evidence="2">
    <location>
        <begin position="403"/>
        <end position="491"/>
    </location>
</feature>
<protein>
    <submittedName>
        <fullName evidence="4">Conserved repeat domain-containing protein</fullName>
    </submittedName>
</protein>
<feature type="domain" description="DUF7507" evidence="3">
    <location>
        <begin position="719"/>
        <end position="768"/>
    </location>
</feature>
<dbReference type="EMBL" id="FXAU01000005">
    <property type="protein sequence ID" value="SMG41353.1"/>
    <property type="molecule type" value="Genomic_DNA"/>
</dbReference>
<evidence type="ECO:0000259" key="2">
    <source>
        <dbReference type="Pfam" id="PF19076"/>
    </source>
</evidence>
<name>A0A1X7KJT3_9SPHI</name>
<evidence type="ECO:0000313" key="4">
    <source>
        <dbReference type="EMBL" id="SMG41353.1"/>
    </source>
</evidence>
<dbReference type="Pfam" id="PF24346">
    <property type="entry name" value="DUF7507"/>
    <property type="match status" value="2"/>
</dbReference>
<dbReference type="STRING" id="561061.SAMN05660862_2992"/>
<evidence type="ECO:0000256" key="1">
    <source>
        <dbReference type="SAM" id="MobiDB-lite"/>
    </source>
</evidence>
<evidence type="ECO:0000313" key="5">
    <source>
        <dbReference type="Proteomes" id="UP000192980"/>
    </source>
</evidence>
<evidence type="ECO:0000259" key="3">
    <source>
        <dbReference type="Pfam" id="PF24346"/>
    </source>
</evidence>
<feature type="domain" description="DUF7507" evidence="3">
    <location>
        <begin position="582"/>
        <end position="685"/>
    </location>
</feature>
<feature type="compositionally biased region" description="Low complexity" evidence="1">
    <location>
        <begin position="689"/>
        <end position="700"/>
    </location>
</feature>
<gene>
    <name evidence="4" type="ORF">SAMN05660862_2992</name>
</gene>
<dbReference type="Proteomes" id="UP000192980">
    <property type="component" value="Unassembled WGS sequence"/>
</dbReference>
<dbReference type="InterPro" id="IPR047589">
    <property type="entry name" value="DUF11_rpt"/>
</dbReference>
<reference evidence="4 5" key="1">
    <citation type="submission" date="2017-04" db="EMBL/GenBank/DDBJ databases">
        <authorList>
            <person name="Afonso C.L."/>
            <person name="Miller P.J."/>
            <person name="Scott M.A."/>
            <person name="Spackman E."/>
            <person name="Goraichik I."/>
            <person name="Dimitrov K.M."/>
            <person name="Suarez D.L."/>
            <person name="Swayne D.E."/>
        </authorList>
    </citation>
    <scope>NUCLEOTIDE SEQUENCE [LARGE SCALE GENOMIC DNA]</scope>
    <source>
        <strain evidence="4 5">DSM 22418</strain>
    </source>
</reference>